<protein>
    <recommendedName>
        <fullName evidence="4">PspA domain-containing protein</fullName>
    </recommendedName>
</protein>
<evidence type="ECO:0008006" key="4">
    <source>
        <dbReference type="Google" id="ProtNLM"/>
    </source>
</evidence>
<keyword evidence="3" id="KW-1185">Reference proteome</keyword>
<comment type="caution">
    <text evidence="2">The sequence shown here is derived from an EMBL/GenBank/DDBJ whole genome shotgun (WGS) entry which is preliminary data.</text>
</comment>
<dbReference type="EMBL" id="AOEX01000061">
    <property type="protein sequence ID" value="EME60720.1"/>
    <property type="molecule type" value="Genomic_DNA"/>
</dbReference>
<evidence type="ECO:0000256" key="1">
    <source>
        <dbReference type="SAM" id="MobiDB-lite"/>
    </source>
</evidence>
<evidence type="ECO:0000313" key="2">
    <source>
        <dbReference type="EMBL" id="EME60720.1"/>
    </source>
</evidence>
<dbReference type="Proteomes" id="UP000011731">
    <property type="component" value="Unassembled WGS sequence"/>
</dbReference>
<organism evidence="2 3">
    <name type="scientific">Rhodococcus ruber BKS 20-38</name>
    <dbReference type="NCBI Taxonomy" id="1278076"/>
    <lineage>
        <taxon>Bacteria</taxon>
        <taxon>Bacillati</taxon>
        <taxon>Actinomycetota</taxon>
        <taxon>Actinomycetes</taxon>
        <taxon>Mycobacteriales</taxon>
        <taxon>Nocardiaceae</taxon>
        <taxon>Rhodococcus</taxon>
    </lineage>
</organism>
<feature type="compositionally biased region" description="Pro residues" evidence="1">
    <location>
        <begin position="7"/>
        <end position="18"/>
    </location>
</feature>
<evidence type="ECO:0000313" key="3">
    <source>
        <dbReference type="Proteomes" id="UP000011731"/>
    </source>
</evidence>
<accession>M2YG87</accession>
<proteinExistence type="predicted"/>
<gene>
    <name evidence="2" type="ORF">G352_19501</name>
</gene>
<sequence>MTTDPSAPAPDPDTPAAPVPDVTPAEPGSPSVPDVTPAEPGSPSVPDVPASPVGPDVTPAEGEDSGYTPAGVPTFDSVREKIERRAGTAIGAEELARESVAGRTLEEQFDERRQAAADRLREIRRSLAQE</sequence>
<feature type="compositionally biased region" description="Low complexity" evidence="1">
    <location>
        <begin position="41"/>
        <end position="57"/>
    </location>
</feature>
<name>M2YG87_9NOCA</name>
<dbReference type="AlphaFoldDB" id="M2YG87"/>
<reference evidence="2 3" key="1">
    <citation type="journal article" date="2013" name="Genome Announc.">
        <title>Draft Genome Sequence of Rhodococcus ruber Strain BKS 20-38.</title>
        <authorList>
            <person name="Bala M."/>
            <person name="Kumar S."/>
            <person name="Raghava G.P."/>
            <person name="Mayilraj S."/>
        </authorList>
    </citation>
    <scope>NUCLEOTIDE SEQUENCE [LARGE SCALE GENOMIC DNA]</scope>
    <source>
        <strain evidence="2 3">BKS 20-38</strain>
    </source>
</reference>
<feature type="region of interest" description="Disordered" evidence="1">
    <location>
        <begin position="1"/>
        <end position="76"/>
    </location>
</feature>
<dbReference type="PATRIC" id="fig|1278076.4.peg.4016"/>
<dbReference type="RefSeq" id="WP_003937968.1">
    <property type="nucleotide sequence ID" value="NZ_AOEX01000061.1"/>
</dbReference>